<dbReference type="GO" id="GO:0005737">
    <property type="term" value="C:cytoplasm"/>
    <property type="evidence" value="ECO:0007669"/>
    <property type="project" value="TreeGrafter"/>
</dbReference>
<dbReference type="GO" id="GO:0006457">
    <property type="term" value="P:protein folding"/>
    <property type="evidence" value="ECO:0007669"/>
    <property type="project" value="EnsemblFungi"/>
</dbReference>
<name>G0W5S6_NAUDC</name>
<dbReference type="STRING" id="1071378.G0W5S6"/>
<keyword evidence="6" id="KW-1185">Reference proteome</keyword>
<dbReference type="InterPro" id="IPR001611">
    <property type="entry name" value="Leu-rich_rpt"/>
</dbReference>
<dbReference type="InterPro" id="IPR032675">
    <property type="entry name" value="LRR_dom_sf"/>
</dbReference>
<keyword evidence="2" id="KW-0677">Repeat</keyword>
<dbReference type="Pfam" id="PF13855">
    <property type="entry name" value="LRR_8"/>
    <property type="match status" value="1"/>
</dbReference>
<feature type="domain" description="CAP-Gly" evidence="4">
    <location>
        <begin position="34"/>
        <end position="67"/>
    </location>
</feature>
<dbReference type="Gene3D" id="2.30.30.190">
    <property type="entry name" value="CAP Gly-rich-like domain"/>
    <property type="match status" value="1"/>
</dbReference>
<dbReference type="GeneID" id="11498252"/>
<dbReference type="SUPFAM" id="SSF74924">
    <property type="entry name" value="Cap-Gly domain"/>
    <property type="match status" value="1"/>
</dbReference>
<dbReference type="Gene3D" id="3.80.10.10">
    <property type="entry name" value="Ribonuclease Inhibitor"/>
    <property type="match status" value="2"/>
</dbReference>
<dbReference type="AlphaFoldDB" id="G0W5S6"/>
<evidence type="ECO:0000256" key="1">
    <source>
        <dbReference type="ARBA" id="ARBA00022614"/>
    </source>
</evidence>
<dbReference type="KEGG" id="ndi:NDAI_0B01030"/>
<keyword evidence="3" id="KW-0143">Chaperone</keyword>
<keyword evidence="1" id="KW-0433">Leucine-rich repeat</keyword>
<gene>
    <name evidence="5" type="primary">NDAI0B01030</name>
    <name evidence="5" type="ordered locus">NDAI_0B01030</name>
</gene>
<sequence length="507" mass="58539">MAYEVGDRLQIDNELGTILFKGKIKEWPSEEAYGIEWDNPNRGKHSGTVHGESYFKTLIPDSATFIKEPKLLVNARKNVTFYGALQGKYGDSSYISGLVMGTKEVEALGFEQLNYRNKDFSSLRHVSLSRSCICKTREKLSDIILIKNSCNNVETLDLSYNTFSSFKDVVLILECLSKLKTLNLNGNRFISWEGLDGFKITTLEHLSMSSCYLSPDNVQLLLQLFPNLKQLDISYNLLESLPDKSFTIPKCLKGLNLSCNQLYNMPKCLGQWKLEELNLSHNLFSEVSSINSETLRDLDISDNKFVDWTICDELNKNLAQLNSLRINGNPLFTSSSKPETELLYETLARFDHLHIVNGSSFSLQERKEAELYFVSKILSDEIRFEKNLGRWEYFNAKYDIEMKLEHEKKSWLDNLLLEIEIHYHGNHFPILVMTNYTIRHLKTIIIKRLALHVNDVKLSFRISNDIVFEIDKNFSTIEDTGIQEKTKVFVTHNGQEIENRQTFSKRK</sequence>
<dbReference type="GO" id="GO:0007021">
    <property type="term" value="P:tubulin complex assembly"/>
    <property type="evidence" value="ECO:0007669"/>
    <property type="project" value="EnsemblFungi"/>
</dbReference>
<proteinExistence type="predicted"/>
<evidence type="ECO:0000256" key="2">
    <source>
        <dbReference type="ARBA" id="ARBA00022737"/>
    </source>
</evidence>
<dbReference type="PANTHER" id="PTHR15454">
    <property type="entry name" value="NISCHARIN RELATED"/>
    <property type="match status" value="1"/>
</dbReference>
<evidence type="ECO:0000256" key="3">
    <source>
        <dbReference type="ARBA" id="ARBA00023186"/>
    </source>
</evidence>
<protein>
    <recommendedName>
        <fullName evidence="4">CAP-Gly domain-containing protein</fullName>
    </recommendedName>
</protein>
<dbReference type="SMART" id="SM01052">
    <property type="entry name" value="CAP_GLY"/>
    <property type="match status" value="1"/>
</dbReference>
<evidence type="ECO:0000313" key="5">
    <source>
        <dbReference type="EMBL" id="CCD23137.1"/>
    </source>
</evidence>
<dbReference type="OrthoDB" id="5273213at2759"/>
<dbReference type="InterPro" id="IPR036859">
    <property type="entry name" value="CAP-Gly_dom_sf"/>
</dbReference>
<dbReference type="SMART" id="SM00364">
    <property type="entry name" value="LRR_BAC"/>
    <property type="match status" value="3"/>
</dbReference>
<dbReference type="PROSITE" id="PS50245">
    <property type="entry name" value="CAP_GLY_2"/>
    <property type="match status" value="1"/>
</dbReference>
<evidence type="ECO:0000259" key="4">
    <source>
        <dbReference type="PROSITE" id="PS50245"/>
    </source>
</evidence>
<dbReference type="GO" id="GO:0043014">
    <property type="term" value="F:alpha-tubulin binding"/>
    <property type="evidence" value="ECO:0007669"/>
    <property type="project" value="EnsemblFungi"/>
</dbReference>
<evidence type="ECO:0000313" key="6">
    <source>
        <dbReference type="Proteomes" id="UP000000689"/>
    </source>
</evidence>
<dbReference type="PROSITE" id="PS51450">
    <property type="entry name" value="LRR"/>
    <property type="match status" value="3"/>
</dbReference>
<dbReference type="SUPFAM" id="SSF52058">
    <property type="entry name" value="L domain-like"/>
    <property type="match status" value="1"/>
</dbReference>
<dbReference type="EMBL" id="HE580268">
    <property type="protein sequence ID" value="CCD23137.1"/>
    <property type="molecule type" value="Genomic_DNA"/>
</dbReference>
<dbReference type="InterPro" id="IPR000938">
    <property type="entry name" value="CAP-Gly_domain"/>
</dbReference>
<dbReference type="RefSeq" id="XP_003668380.1">
    <property type="nucleotide sequence ID" value="XM_003668332.1"/>
</dbReference>
<organism evidence="5 6">
    <name type="scientific">Naumovozyma dairenensis (strain ATCC 10597 / BCRC 20456 / CBS 421 / NBRC 0211 / NRRL Y-12639)</name>
    <name type="common">Saccharomyces dairenensis</name>
    <dbReference type="NCBI Taxonomy" id="1071378"/>
    <lineage>
        <taxon>Eukaryota</taxon>
        <taxon>Fungi</taxon>
        <taxon>Dikarya</taxon>
        <taxon>Ascomycota</taxon>
        <taxon>Saccharomycotina</taxon>
        <taxon>Saccharomycetes</taxon>
        <taxon>Saccharomycetales</taxon>
        <taxon>Saccharomycetaceae</taxon>
        <taxon>Naumovozyma</taxon>
    </lineage>
</organism>
<reference evidence="5 6" key="1">
    <citation type="journal article" date="2011" name="Proc. Natl. Acad. Sci. U.S.A.">
        <title>Evolutionary erosion of yeast sex chromosomes by mating-type switching accidents.</title>
        <authorList>
            <person name="Gordon J.L."/>
            <person name="Armisen D."/>
            <person name="Proux-Wera E."/>
            <person name="Oheigeartaigh S.S."/>
            <person name="Byrne K.P."/>
            <person name="Wolfe K.H."/>
        </authorList>
    </citation>
    <scope>NUCLEOTIDE SEQUENCE [LARGE SCALE GENOMIC DNA]</scope>
    <source>
        <strain evidence="6">ATCC 10597 / BCRC 20456 / CBS 421 / NBRC 0211 / NRRL Y-12639</strain>
    </source>
</reference>
<dbReference type="eggNOG" id="KOG3207">
    <property type="taxonomic scope" value="Eukaryota"/>
</dbReference>
<dbReference type="HOGENOM" id="CLU_017716_5_1_1"/>
<accession>G0W5S6</accession>
<dbReference type="Proteomes" id="UP000000689">
    <property type="component" value="Chromosome 2"/>
</dbReference>
<dbReference type="Pfam" id="PF01302">
    <property type="entry name" value="CAP_GLY"/>
    <property type="match status" value="1"/>
</dbReference>
<dbReference type="InterPro" id="IPR029071">
    <property type="entry name" value="Ubiquitin-like_domsf"/>
</dbReference>
<dbReference type="SUPFAM" id="SSF54236">
    <property type="entry name" value="Ubiquitin-like"/>
    <property type="match status" value="1"/>
</dbReference>
<dbReference type="OMA" id="SEESHMF"/>
<dbReference type="PROSITE" id="PS00845">
    <property type="entry name" value="CAP_GLY_1"/>
    <property type="match status" value="1"/>
</dbReference>